<feature type="transmembrane region" description="Helical" evidence="11">
    <location>
        <begin position="109"/>
        <end position="127"/>
    </location>
</feature>
<evidence type="ECO:0000256" key="3">
    <source>
        <dbReference type="ARBA" id="ARBA00010323"/>
    </source>
</evidence>
<dbReference type="GO" id="GO:0030258">
    <property type="term" value="P:lipid modification"/>
    <property type="evidence" value="ECO:0007669"/>
    <property type="project" value="TreeGrafter"/>
</dbReference>
<evidence type="ECO:0000313" key="13">
    <source>
        <dbReference type="WBParaSite" id="GPLIN_001275800"/>
    </source>
</evidence>
<keyword evidence="8" id="KW-0012">Acyltransferase</keyword>
<evidence type="ECO:0000256" key="6">
    <source>
        <dbReference type="ARBA" id="ARBA00022989"/>
    </source>
</evidence>
<evidence type="ECO:0000313" key="12">
    <source>
        <dbReference type="Proteomes" id="UP000050741"/>
    </source>
</evidence>
<evidence type="ECO:0000256" key="8">
    <source>
        <dbReference type="ARBA" id="ARBA00023315"/>
    </source>
</evidence>
<comment type="similarity">
    <text evidence="3">Belongs to the membrane-bound acyltransferase family.</text>
</comment>
<keyword evidence="12" id="KW-1185">Reference proteome</keyword>
<dbReference type="PANTHER" id="PTHR13906">
    <property type="entry name" value="PORCUPINE"/>
    <property type="match status" value="1"/>
</dbReference>
<evidence type="ECO:0000256" key="11">
    <source>
        <dbReference type="SAM" id="Phobius"/>
    </source>
</evidence>
<accession>A0A183CIQ2</accession>
<keyword evidence="7 11" id="KW-0472">Membrane</keyword>
<reference evidence="12" key="2">
    <citation type="submission" date="2014-05" db="EMBL/GenBank/DDBJ databases">
        <title>The genome and life-stage specific transcriptomes of Globodera pallida elucidate key aspects of plant parasitism by a cyst nematode.</title>
        <authorList>
            <person name="Cotton J.A."/>
            <person name="Lilley C.J."/>
            <person name="Jones L.M."/>
            <person name="Kikuchi T."/>
            <person name="Reid A.J."/>
            <person name="Thorpe P."/>
            <person name="Tsai I.J."/>
            <person name="Beasley H."/>
            <person name="Blok V."/>
            <person name="Cock P.J.A."/>
            <person name="Van den Akker S.E."/>
            <person name="Holroyd N."/>
            <person name="Hunt M."/>
            <person name="Mantelin S."/>
            <person name="Naghra H."/>
            <person name="Pain A."/>
            <person name="Palomares-Rius J.E."/>
            <person name="Zarowiecki M."/>
            <person name="Berriman M."/>
            <person name="Jones J.T."/>
            <person name="Urwin P.E."/>
        </authorList>
    </citation>
    <scope>NUCLEOTIDE SEQUENCE [LARGE SCALE GENOMIC DNA]</scope>
    <source>
        <strain evidence="12">Lindley</strain>
    </source>
</reference>
<dbReference type="Pfam" id="PF03062">
    <property type="entry name" value="MBOAT"/>
    <property type="match status" value="1"/>
</dbReference>
<evidence type="ECO:0000256" key="1">
    <source>
        <dbReference type="ARBA" id="ARBA00004141"/>
    </source>
</evidence>
<comment type="pathway">
    <text evidence="9">Phospholipid metabolism.</text>
</comment>
<name>A0A183CIQ2_GLOPA</name>
<evidence type="ECO:0000256" key="4">
    <source>
        <dbReference type="ARBA" id="ARBA00022679"/>
    </source>
</evidence>
<comment type="subcellular location">
    <subcellularLocation>
        <location evidence="1">Membrane</location>
        <topology evidence="1">Multi-pass membrane protein</topology>
    </subcellularLocation>
</comment>
<dbReference type="PANTHER" id="PTHR13906:SF16">
    <property type="entry name" value="LYSOPHOSPHOLIPID ACYLTRANSFERASE 7"/>
    <property type="match status" value="1"/>
</dbReference>
<comment type="pathway">
    <text evidence="2">Lipid metabolism; phospholipid metabolism.</text>
</comment>
<proteinExistence type="inferred from homology"/>
<keyword evidence="6 11" id="KW-1133">Transmembrane helix</keyword>
<sequence>MDSTFFSRAKNDMVYALLLIASALIAAALRLSSSNVLRRRVDGLIGLSIAVLVGGWMALCSLITVLAHLALISTIRCPNHLTNLSFFGTFTFLALLRCQHFVGLPRLEFVSNAIQLMMTLRVIGLAYEIAEIRRAKKEHDEGGTNGDENQTTTTHRHEPNAIEAFSYLYSFTGLFTGPYYTYKTYSDAIGRQKPIAWTKLAPLIGQKLYTLCWTFPTLVLMTWLDPLNAIRGHQIDEYSMLSLFFWCAMAFVFMRMRVYSAWMVAESICLMAGIGIYPAAGHNEVGSGPRNEQSPHFQSLDYDDPAVALDAETIRNLDIPCVEHSDGFRSGMRAWNRTVQFWLANFVYRRTNRAYRMPYTMFVSAFWHGIHPGYFLSFLTIPLCTSAEDRLFKAFHERPAFLRHLWSFMRMRGFEMMACGFLLLDGWDTIRLWSKMYFWLHLVMLENIKHHSTCGASNFWLANEAGKSKRGEKDEMTTAYLKTSIGCRTIRH</sequence>
<dbReference type="GO" id="GO:0006661">
    <property type="term" value="P:phosphatidylinositol biosynthetic process"/>
    <property type="evidence" value="ECO:0007669"/>
    <property type="project" value="TreeGrafter"/>
</dbReference>
<organism evidence="12 13">
    <name type="scientific">Globodera pallida</name>
    <name type="common">Potato cyst nematode worm</name>
    <name type="synonym">Heterodera pallida</name>
    <dbReference type="NCBI Taxonomy" id="36090"/>
    <lineage>
        <taxon>Eukaryota</taxon>
        <taxon>Metazoa</taxon>
        <taxon>Ecdysozoa</taxon>
        <taxon>Nematoda</taxon>
        <taxon>Chromadorea</taxon>
        <taxon>Rhabditida</taxon>
        <taxon>Tylenchina</taxon>
        <taxon>Tylenchomorpha</taxon>
        <taxon>Tylenchoidea</taxon>
        <taxon>Heteroderidae</taxon>
        <taxon>Heteroderinae</taxon>
        <taxon>Globodera</taxon>
    </lineage>
</organism>
<dbReference type="GO" id="GO:0016020">
    <property type="term" value="C:membrane"/>
    <property type="evidence" value="ECO:0007669"/>
    <property type="project" value="UniProtKB-SubCell"/>
</dbReference>
<evidence type="ECO:0000256" key="10">
    <source>
        <dbReference type="ARBA" id="ARBA00093678"/>
    </source>
</evidence>
<feature type="transmembrane region" description="Helical" evidence="11">
    <location>
        <begin position="44"/>
        <end position="72"/>
    </location>
</feature>
<dbReference type="InterPro" id="IPR049941">
    <property type="entry name" value="LPLAT_7/PORCN-like"/>
</dbReference>
<dbReference type="AlphaFoldDB" id="A0A183CIQ2"/>
<reference evidence="12" key="1">
    <citation type="submission" date="2013-12" db="EMBL/GenBank/DDBJ databases">
        <authorList>
            <person name="Aslett M."/>
        </authorList>
    </citation>
    <scope>NUCLEOTIDE SEQUENCE [LARGE SCALE GENOMIC DNA]</scope>
    <source>
        <strain evidence="12">Lindley</strain>
    </source>
</reference>
<dbReference type="GO" id="GO:0071617">
    <property type="term" value="F:lysophospholipid acyltransferase activity"/>
    <property type="evidence" value="ECO:0007669"/>
    <property type="project" value="TreeGrafter"/>
</dbReference>
<evidence type="ECO:0000256" key="9">
    <source>
        <dbReference type="ARBA" id="ARBA00025707"/>
    </source>
</evidence>
<evidence type="ECO:0000256" key="7">
    <source>
        <dbReference type="ARBA" id="ARBA00023136"/>
    </source>
</evidence>
<evidence type="ECO:0000256" key="5">
    <source>
        <dbReference type="ARBA" id="ARBA00022692"/>
    </source>
</evidence>
<reference evidence="13" key="3">
    <citation type="submission" date="2016-06" db="UniProtKB">
        <authorList>
            <consortium name="WormBaseParasite"/>
        </authorList>
    </citation>
    <scope>IDENTIFICATION</scope>
</reference>
<keyword evidence="4" id="KW-0808">Transferase</keyword>
<keyword evidence="5 11" id="KW-0812">Transmembrane</keyword>
<dbReference type="Proteomes" id="UP000050741">
    <property type="component" value="Unassembled WGS sequence"/>
</dbReference>
<feature type="transmembrane region" description="Helical" evidence="11">
    <location>
        <begin position="84"/>
        <end position="103"/>
    </location>
</feature>
<feature type="transmembrane region" description="Helical" evidence="11">
    <location>
        <begin position="261"/>
        <end position="280"/>
    </location>
</feature>
<protein>
    <recommendedName>
        <fullName evidence="10">Lysophospholipid acyltransferase 7</fullName>
    </recommendedName>
</protein>
<dbReference type="InterPro" id="IPR004299">
    <property type="entry name" value="MBOAT_fam"/>
</dbReference>
<dbReference type="WBParaSite" id="GPLIN_001275800">
    <property type="protein sequence ID" value="GPLIN_001275800"/>
    <property type="gene ID" value="GPLIN_001275800"/>
</dbReference>
<dbReference type="GO" id="GO:0044233">
    <property type="term" value="C:mitochondria-associated endoplasmic reticulum membrane contact site"/>
    <property type="evidence" value="ECO:0007669"/>
    <property type="project" value="TreeGrafter"/>
</dbReference>
<evidence type="ECO:0000256" key="2">
    <source>
        <dbReference type="ARBA" id="ARBA00005074"/>
    </source>
</evidence>